<name>B8HJW9_CYAP4</name>
<feature type="transmembrane region" description="Helical" evidence="1">
    <location>
        <begin position="48"/>
        <end position="66"/>
    </location>
</feature>
<dbReference type="HOGENOM" id="CLU_2522008_0_0_3"/>
<keyword evidence="1" id="KW-0812">Transmembrane</keyword>
<keyword evidence="1" id="KW-1133">Transmembrane helix</keyword>
<dbReference type="EMBL" id="CP001344">
    <property type="protein sequence ID" value="ACL46719.1"/>
    <property type="molecule type" value="Genomic_DNA"/>
</dbReference>
<proteinExistence type="predicted"/>
<evidence type="ECO:0000256" key="1">
    <source>
        <dbReference type="SAM" id="Phobius"/>
    </source>
</evidence>
<protein>
    <submittedName>
        <fullName evidence="2">Uncharacterized protein</fullName>
    </submittedName>
</protein>
<dbReference type="STRING" id="395961.Cyan7425_4409"/>
<organism evidence="2">
    <name type="scientific">Cyanothece sp. (strain PCC 7425 / ATCC 29141)</name>
    <dbReference type="NCBI Taxonomy" id="395961"/>
    <lineage>
        <taxon>Bacteria</taxon>
        <taxon>Bacillati</taxon>
        <taxon>Cyanobacteriota</taxon>
        <taxon>Cyanophyceae</taxon>
        <taxon>Gomontiellales</taxon>
        <taxon>Cyanothecaceae</taxon>
        <taxon>Cyanothece</taxon>
    </lineage>
</organism>
<reference evidence="2" key="1">
    <citation type="submission" date="2009-01" db="EMBL/GenBank/DDBJ databases">
        <title>Complete sequence of chromosome Cyanothece sp. PCC 7425.</title>
        <authorList>
            <consortium name="US DOE Joint Genome Institute"/>
            <person name="Lucas S."/>
            <person name="Copeland A."/>
            <person name="Lapidus A."/>
            <person name="Glavina del Rio T."/>
            <person name="Dalin E."/>
            <person name="Tice H."/>
            <person name="Bruce D."/>
            <person name="Goodwin L."/>
            <person name="Pitluck S."/>
            <person name="Sims D."/>
            <person name="Meineke L."/>
            <person name="Brettin T."/>
            <person name="Detter J.C."/>
            <person name="Han C."/>
            <person name="Larimer F."/>
            <person name="Land M."/>
            <person name="Hauser L."/>
            <person name="Kyrpides N."/>
            <person name="Ovchinnikova G."/>
            <person name="Liberton M."/>
            <person name="Stoeckel J."/>
            <person name="Banerjee A."/>
            <person name="Singh A."/>
            <person name="Page L."/>
            <person name="Sato H."/>
            <person name="Zhao L."/>
            <person name="Sherman L."/>
            <person name="Pakrasi H."/>
            <person name="Richardson P."/>
        </authorList>
    </citation>
    <scope>NUCLEOTIDE SEQUENCE</scope>
    <source>
        <strain evidence="2">PCC 7425</strain>
    </source>
</reference>
<gene>
    <name evidence="2" type="ordered locus">Cyan7425_4409</name>
</gene>
<keyword evidence="1" id="KW-0472">Membrane</keyword>
<accession>B8HJW9</accession>
<dbReference type="AlphaFoldDB" id="B8HJW9"/>
<dbReference type="KEGG" id="cyn:Cyan7425_4409"/>
<sequence length="84" mass="9824">MKSEQPRDFLQAHFQLRDNCGETEKGIDRLVQRESLPSSRSRLDRVKLRIADMYSVLLLFIFGLHLQKYLFWRKARGGGGDTIN</sequence>
<evidence type="ECO:0000313" key="2">
    <source>
        <dbReference type="EMBL" id="ACL46719.1"/>
    </source>
</evidence>